<keyword evidence="1" id="KW-0812">Transmembrane</keyword>
<dbReference type="InterPro" id="IPR009613">
    <property type="entry name" value="LMF"/>
</dbReference>
<dbReference type="GO" id="GO:0005789">
    <property type="term" value="C:endoplasmic reticulum membrane"/>
    <property type="evidence" value="ECO:0007669"/>
    <property type="project" value="TreeGrafter"/>
</dbReference>
<evidence type="ECO:0000313" key="2">
    <source>
        <dbReference type="EMBL" id="SVE48129.1"/>
    </source>
</evidence>
<protein>
    <recommendedName>
        <fullName evidence="3">Lipase maturation factor family protein</fullName>
    </recommendedName>
</protein>
<gene>
    <name evidence="2" type="ORF">METZ01_LOCUS500983</name>
</gene>
<dbReference type="AlphaFoldDB" id="A0A383DUZ5"/>
<reference evidence="2" key="1">
    <citation type="submission" date="2018-05" db="EMBL/GenBank/DDBJ databases">
        <authorList>
            <person name="Lanie J.A."/>
            <person name="Ng W.-L."/>
            <person name="Kazmierczak K.M."/>
            <person name="Andrzejewski T.M."/>
            <person name="Davidsen T.M."/>
            <person name="Wayne K.J."/>
            <person name="Tettelin H."/>
            <person name="Glass J.I."/>
            <person name="Rusch D."/>
            <person name="Podicherti R."/>
            <person name="Tsui H.-C.T."/>
            <person name="Winkler M.E."/>
        </authorList>
    </citation>
    <scope>NUCLEOTIDE SEQUENCE</scope>
</reference>
<feature type="transmembrane region" description="Helical" evidence="1">
    <location>
        <begin position="21"/>
        <end position="41"/>
    </location>
</feature>
<dbReference type="GO" id="GO:0051604">
    <property type="term" value="P:protein maturation"/>
    <property type="evidence" value="ECO:0007669"/>
    <property type="project" value="InterPro"/>
</dbReference>
<evidence type="ECO:0008006" key="3">
    <source>
        <dbReference type="Google" id="ProtNLM"/>
    </source>
</evidence>
<feature type="non-terminal residue" evidence="2">
    <location>
        <position position="152"/>
    </location>
</feature>
<sequence length="152" mass="17096">MKQTAVIEVNEPPRFVLSRWLFLKLLAVIYFIAFGSLLPQIHGLIGVEGLLPIHLYLQRAFELWGTEAYYQLPTLLWVYPSDALLTSLCWLGVILSTVALTSIAPIPIFGMLWVLYLSLTIAGQEFLSFQWDVLLLETGLLAALYCPFGLHG</sequence>
<dbReference type="EMBL" id="UINC01220282">
    <property type="protein sequence ID" value="SVE48129.1"/>
    <property type="molecule type" value="Genomic_DNA"/>
</dbReference>
<organism evidence="2">
    <name type="scientific">marine metagenome</name>
    <dbReference type="NCBI Taxonomy" id="408172"/>
    <lineage>
        <taxon>unclassified sequences</taxon>
        <taxon>metagenomes</taxon>
        <taxon>ecological metagenomes</taxon>
    </lineage>
</organism>
<keyword evidence="1" id="KW-0472">Membrane</keyword>
<evidence type="ECO:0000256" key="1">
    <source>
        <dbReference type="SAM" id="Phobius"/>
    </source>
</evidence>
<dbReference type="PANTHER" id="PTHR14463">
    <property type="entry name" value="LIPASE MATURATION FACTOR"/>
    <property type="match status" value="1"/>
</dbReference>
<name>A0A383DUZ5_9ZZZZ</name>
<keyword evidence="1" id="KW-1133">Transmembrane helix</keyword>
<feature type="transmembrane region" description="Helical" evidence="1">
    <location>
        <begin position="84"/>
        <end position="117"/>
    </location>
</feature>
<proteinExistence type="predicted"/>
<accession>A0A383DUZ5</accession>